<proteinExistence type="predicted"/>
<comment type="caution">
    <text evidence="1">The sequence shown here is derived from an EMBL/GenBank/DDBJ whole genome shotgun (WGS) entry which is preliminary data.</text>
</comment>
<dbReference type="AlphaFoldDB" id="A0A3M7T6X0"/>
<evidence type="ECO:0000313" key="2">
    <source>
        <dbReference type="Proteomes" id="UP000276133"/>
    </source>
</evidence>
<protein>
    <submittedName>
        <fullName evidence="1">Uncharacterized protein</fullName>
    </submittedName>
</protein>
<gene>
    <name evidence="1" type="ORF">BpHYR1_005060</name>
</gene>
<dbReference type="EMBL" id="REGN01000212">
    <property type="protein sequence ID" value="RNA43560.1"/>
    <property type="molecule type" value="Genomic_DNA"/>
</dbReference>
<evidence type="ECO:0000313" key="1">
    <source>
        <dbReference type="EMBL" id="RNA43560.1"/>
    </source>
</evidence>
<accession>A0A3M7T6X0</accession>
<name>A0A3M7T6X0_BRAPC</name>
<organism evidence="1 2">
    <name type="scientific">Brachionus plicatilis</name>
    <name type="common">Marine rotifer</name>
    <name type="synonym">Brachionus muelleri</name>
    <dbReference type="NCBI Taxonomy" id="10195"/>
    <lineage>
        <taxon>Eukaryota</taxon>
        <taxon>Metazoa</taxon>
        <taxon>Spiralia</taxon>
        <taxon>Gnathifera</taxon>
        <taxon>Rotifera</taxon>
        <taxon>Eurotatoria</taxon>
        <taxon>Monogononta</taxon>
        <taxon>Pseudotrocha</taxon>
        <taxon>Ploima</taxon>
        <taxon>Brachionidae</taxon>
        <taxon>Brachionus</taxon>
    </lineage>
</organism>
<keyword evidence="2" id="KW-1185">Reference proteome</keyword>
<reference evidence="1 2" key="1">
    <citation type="journal article" date="2018" name="Sci. Rep.">
        <title>Genomic signatures of local adaptation to the degree of environmental predictability in rotifers.</title>
        <authorList>
            <person name="Franch-Gras L."/>
            <person name="Hahn C."/>
            <person name="Garcia-Roger E.M."/>
            <person name="Carmona M.J."/>
            <person name="Serra M."/>
            <person name="Gomez A."/>
        </authorList>
    </citation>
    <scope>NUCLEOTIDE SEQUENCE [LARGE SCALE GENOMIC DNA]</scope>
    <source>
        <strain evidence="1">HYR1</strain>
    </source>
</reference>
<dbReference type="Proteomes" id="UP000276133">
    <property type="component" value="Unassembled WGS sequence"/>
</dbReference>
<sequence length="154" mass="17009">MLKHLNSVVVLVSDYDPVQLGVEGDTRRSIKLASPGSIRAKLAHKFAPAVKNLHSVIGSVRNYDISKRVTANTPWSTKLSIFAAFTAAIDHKNCPAHTAVATARLHLHTKWTILNWRTIVDQIGAILFVDHIDTVQVFVRALNEHIERVATDAS</sequence>